<dbReference type="Proteomes" id="UP000069654">
    <property type="component" value="Unassembled WGS sequence"/>
</dbReference>
<accession>A0A117IMS2</accession>
<feature type="domain" description="HNH nuclease" evidence="2">
    <location>
        <begin position="365"/>
        <end position="416"/>
    </location>
</feature>
<gene>
    <name evidence="3" type="ORF">RMCT_2713</name>
</gene>
<dbReference type="RefSeq" id="WP_003926636.1">
    <property type="nucleotide sequence ID" value="NZ_BCTB01000018.1"/>
</dbReference>
<reference evidence="4" key="2">
    <citation type="submission" date="2016-02" db="EMBL/GenBank/DDBJ databases">
        <title>Draft genome sequence of five rapidly growing Mycobacterium species.</title>
        <authorList>
            <person name="Katahira K."/>
            <person name="Gotou Y."/>
            <person name="Iida K."/>
            <person name="Ogura Y."/>
            <person name="Hayashi T."/>
        </authorList>
    </citation>
    <scope>NUCLEOTIDE SEQUENCE [LARGE SCALE GENOMIC DNA]</scope>
    <source>
        <strain evidence="4">JCM6362</strain>
    </source>
</reference>
<dbReference type="InterPro" id="IPR003870">
    <property type="entry name" value="DUF222"/>
</dbReference>
<dbReference type="InterPro" id="IPR003615">
    <property type="entry name" value="HNH_nuc"/>
</dbReference>
<evidence type="ECO:0000313" key="3">
    <source>
        <dbReference type="EMBL" id="GAT15743.1"/>
    </source>
</evidence>
<feature type="region of interest" description="Disordered" evidence="1">
    <location>
        <begin position="300"/>
        <end position="323"/>
    </location>
</feature>
<feature type="compositionally biased region" description="Basic and acidic residues" evidence="1">
    <location>
        <begin position="511"/>
        <end position="520"/>
    </location>
</feature>
<dbReference type="OrthoDB" id="4775237at2"/>
<proteinExistence type="predicted"/>
<name>A0A117IMS2_MYCTH</name>
<evidence type="ECO:0000259" key="2">
    <source>
        <dbReference type="SMART" id="SM00507"/>
    </source>
</evidence>
<comment type="caution">
    <text evidence="3">The sequence shown here is derived from an EMBL/GenBank/DDBJ whole genome shotgun (WGS) entry which is preliminary data.</text>
</comment>
<feature type="compositionally biased region" description="Basic and acidic residues" evidence="1">
    <location>
        <begin position="493"/>
        <end position="502"/>
    </location>
</feature>
<feature type="region of interest" description="Disordered" evidence="1">
    <location>
        <begin position="493"/>
        <end position="520"/>
    </location>
</feature>
<evidence type="ECO:0000256" key="1">
    <source>
        <dbReference type="SAM" id="MobiDB-lite"/>
    </source>
</evidence>
<dbReference type="STRING" id="1797.RMCT_2713"/>
<evidence type="ECO:0000313" key="4">
    <source>
        <dbReference type="Proteomes" id="UP000069654"/>
    </source>
</evidence>
<dbReference type="EMBL" id="BCTB01000018">
    <property type="protein sequence ID" value="GAT15743.1"/>
    <property type="molecule type" value="Genomic_DNA"/>
</dbReference>
<sequence>MFESPDLGAIRTATDAEVVAAVAGWGRDEAAATARRLAWIAELVRRRCARGEHADWACDDWDGAAAEIAAALGISHGRASGQMQLAQSLVHRLPTVMRLFCDGVIGYRTAAAISSRTALVQDREALRLIDGELAGTASRFGPLSNHKLDQAIDTVVDRHDPGALRRTRTAARARHLDIGAPDDPSGTTSVSGQLLATDAILLDRRLMEMAHGVCDDDPRTISQRRADALGALGAGADRLTCRCGSPDCPAGANPDARATSVVVHVLADDAALDAALECRPDPHLSGSEPSRPITPRTSLAEALTPDPEPEPTQGPASRPSPALLLGGGAIPAPLLAELIAGGATVRTMRDFCDSAPETGYRPSTALREFVRMRDLTCRFPGCDCPADRCDIDHAIAWPAGPTHPSGLRCMCRKHHLLKTFYAGPGGWSDVQSPDGTIVWTSPTGATYTTYPGSRLYHPASLFTTPAYPATPAPEPAPTDLRTLRMPLRQRTRIQDRARRTATERALNAGHVAERSRPPPF</sequence>
<dbReference type="Pfam" id="PF02720">
    <property type="entry name" value="DUF222"/>
    <property type="match status" value="1"/>
</dbReference>
<dbReference type="SMART" id="SM00507">
    <property type="entry name" value="HNHc"/>
    <property type="match status" value="1"/>
</dbReference>
<dbReference type="CDD" id="cd00085">
    <property type="entry name" value="HNHc"/>
    <property type="match status" value="1"/>
</dbReference>
<dbReference type="AlphaFoldDB" id="A0A117IMS2"/>
<organism evidence="3 4">
    <name type="scientific">Mycolicibacterium thermoresistibile</name>
    <name type="common">Mycobacterium thermoresistibile</name>
    <dbReference type="NCBI Taxonomy" id="1797"/>
    <lineage>
        <taxon>Bacteria</taxon>
        <taxon>Bacillati</taxon>
        <taxon>Actinomycetota</taxon>
        <taxon>Actinomycetes</taxon>
        <taxon>Mycobacteriales</taxon>
        <taxon>Mycobacteriaceae</taxon>
        <taxon>Mycolicibacterium</taxon>
    </lineage>
</organism>
<dbReference type="OMA" id="VTHSANC"/>
<reference evidence="3 4" key="1">
    <citation type="journal article" date="2016" name="Genome Announc.">
        <title>Draft Genome Sequences of Five Rapidly Growing Mycobacterium Species, M. thermoresistibile, M. fortuitum subsp. acetamidolyticum, M. canariasense, M. brisbanense, and M. novocastrense.</title>
        <authorList>
            <person name="Katahira K."/>
            <person name="Ogura Y."/>
            <person name="Gotoh Y."/>
            <person name="Hayashi T."/>
        </authorList>
    </citation>
    <scope>NUCLEOTIDE SEQUENCE [LARGE SCALE GENOMIC DNA]</scope>
    <source>
        <strain evidence="3 4">JCM6362</strain>
    </source>
</reference>
<protein>
    <recommendedName>
        <fullName evidence="2">HNH nuclease domain-containing protein</fullName>
    </recommendedName>
</protein>